<dbReference type="OrthoDB" id="3552888at2759"/>
<dbReference type="GeneID" id="28860484"/>
<dbReference type="RefSeq" id="XP_018164739.1">
    <property type="nucleotide sequence ID" value="XM_018296377.1"/>
</dbReference>
<keyword evidence="2" id="KW-1185">Reference proteome</keyword>
<dbReference type="KEGG" id="chig:CH63R_01402"/>
<dbReference type="PANTHER" id="PTHR35605">
    <property type="entry name" value="ECP2 EFFECTOR PROTEIN DOMAIN-CONTAINING PROTEIN-RELATED"/>
    <property type="match status" value="1"/>
</dbReference>
<name>A0A1B7YW86_COLHI</name>
<proteinExistence type="predicted"/>
<reference evidence="2" key="1">
    <citation type="journal article" date="2017" name="BMC Genomics">
        <title>Gapless genome assembly of Colletotrichum higginsianum reveals chromosome structure and association of transposable elements with secondary metabolite gene clusters.</title>
        <authorList>
            <person name="Dallery J.-F."/>
            <person name="Lapalu N."/>
            <person name="Zampounis A."/>
            <person name="Pigne S."/>
            <person name="Luyten I."/>
            <person name="Amselem J."/>
            <person name="Wittenberg A.H.J."/>
            <person name="Zhou S."/>
            <person name="de Queiroz M.V."/>
            <person name="Robin G.P."/>
            <person name="Auger A."/>
            <person name="Hainaut M."/>
            <person name="Henrissat B."/>
            <person name="Kim K.-T."/>
            <person name="Lee Y.-H."/>
            <person name="Lespinet O."/>
            <person name="Schwartz D.C."/>
            <person name="Thon M.R."/>
            <person name="O'Connell R.J."/>
        </authorList>
    </citation>
    <scope>NUCLEOTIDE SEQUENCE [LARGE SCALE GENOMIC DNA]</scope>
    <source>
        <strain evidence="2">IMI 349063</strain>
    </source>
</reference>
<sequence>MRLTTALQVIAKSVTEAELDDFYGDTITWVVPEWDLEVTPGGEVVTLNGTVEQVVAQLRELNPNYDSDFGLDLPSAEDAELLASLVSEDVASDGLEKRTDFSGRNYICRGRWGNASARAIYSGIRYLRGIGGKPRLPAGPSVCSRVSCSYNAGIQWCNDARQTKELASFGSIADGAQYIDDKCHTGSPGVSGYASGQVFHETDWNVIVWNTPC</sequence>
<protein>
    <submittedName>
        <fullName evidence="1">Secreted protein</fullName>
    </submittedName>
</protein>
<organism evidence="1 2">
    <name type="scientific">Colletotrichum higginsianum (strain IMI 349063)</name>
    <name type="common">Crucifer anthracnose fungus</name>
    <dbReference type="NCBI Taxonomy" id="759273"/>
    <lineage>
        <taxon>Eukaryota</taxon>
        <taxon>Fungi</taxon>
        <taxon>Dikarya</taxon>
        <taxon>Ascomycota</taxon>
        <taxon>Pezizomycotina</taxon>
        <taxon>Sordariomycetes</taxon>
        <taxon>Hypocreomycetidae</taxon>
        <taxon>Glomerellales</taxon>
        <taxon>Glomerellaceae</taxon>
        <taxon>Colletotrichum</taxon>
        <taxon>Colletotrichum destructivum species complex</taxon>
    </lineage>
</organism>
<dbReference type="PANTHER" id="PTHR35605:SF1">
    <property type="entry name" value="ECP2 EFFECTOR PROTEIN DOMAIN-CONTAINING PROTEIN-RELATED"/>
    <property type="match status" value="1"/>
</dbReference>
<dbReference type="Proteomes" id="UP000092177">
    <property type="component" value="Chromosome 1"/>
</dbReference>
<comment type="caution">
    <text evidence="1">The sequence shown here is derived from an EMBL/GenBank/DDBJ whole genome shotgun (WGS) entry which is preliminary data.</text>
</comment>
<accession>A0A1B7YW86</accession>
<dbReference type="VEuPathDB" id="FungiDB:CH63R_01402"/>
<gene>
    <name evidence="1" type="ORF">CH63R_01402</name>
</gene>
<evidence type="ECO:0000313" key="2">
    <source>
        <dbReference type="Proteomes" id="UP000092177"/>
    </source>
</evidence>
<dbReference type="EMBL" id="LTAN01000001">
    <property type="protein sequence ID" value="OBR16222.1"/>
    <property type="molecule type" value="Genomic_DNA"/>
</dbReference>
<evidence type="ECO:0000313" key="1">
    <source>
        <dbReference type="EMBL" id="OBR16222.1"/>
    </source>
</evidence>
<dbReference type="AlphaFoldDB" id="A0A1B7YW86"/>